<protein>
    <recommendedName>
        <fullName evidence="3">Endolytic peptidoglycan transglycosylase RlpA</fullName>
        <ecNumber evidence="3">4.2.2.-</ecNumber>
    </recommendedName>
</protein>
<comment type="function">
    <text evidence="3">Lytic transglycosylase with a strong preference for naked glycan strands that lack stem peptides.</text>
</comment>
<dbReference type="EC" id="4.2.2.-" evidence="3"/>
<dbReference type="RefSeq" id="WP_012426865.1">
    <property type="nucleotide sequence ID" value="NC_010676.1"/>
</dbReference>
<dbReference type="InterPro" id="IPR012997">
    <property type="entry name" value="RplA"/>
</dbReference>
<keyword evidence="2 3" id="KW-0961">Cell wall biogenesis/degradation</keyword>
<dbReference type="GO" id="GO:0071555">
    <property type="term" value="P:cell wall organization"/>
    <property type="evidence" value="ECO:0007669"/>
    <property type="project" value="UniProtKB-KW"/>
</dbReference>
<name>B2TCD0_PARPJ</name>
<evidence type="ECO:0000313" key="7">
    <source>
        <dbReference type="EMBL" id="ACD19354.1"/>
    </source>
</evidence>
<dbReference type="CDD" id="cd22268">
    <property type="entry name" value="DPBB_RlpA-like"/>
    <property type="match status" value="1"/>
</dbReference>
<evidence type="ECO:0000256" key="1">
    <source>
        <dbReference type="ARBA" id="ARBA00023239"/>
    </source>
</evidence>
<dbReference type="EMBL" id="CP001053">
    <property type="protein sequence ID" value="ACD19354.1"/>
    <property type="molecule type" value="Genomic_DNA"/>
</dbReference>
<dbReference type="AlphaFoldDB" id="B2TCD0"/>
<feature type="region of interest" description="Disordered" evidence="5">
    <location>
        <begin position="75"/>
        <end position="116"/>
    </location>
</feature>
<feature type="domain" description="RlpA-like protein double-psi beta-barrel" evidence="6">
    <location>
        <begin position="124"/>
        <end position="212"/>
    </location>
</feature>
<comment type="similarity">
    <text evidence="3 4">Belongs to the RlpA family.</text>
</comment>
<dbReference type="InterPro" id="IPR034718">
    <property type="entry name" value="RlpA"/>
</dbReference>
<evidence type="ECO:0000256" key="4">
    <source>
        <dbReference type="RuleBase" id="RU003495"/>
    </source>
</evidence>
<reference evidence="7 8" key="1">
    <citation type="journal article" date="2011" name="J. Bacteriol.">
        <title>Complete genome sequence of the plant growth-promoting endophyte Burkholderia phytofirmans strain PsJN.</title>
        <authorList>
            <person name="Weilharter A."/>
            <person name="Mitter B."/>
            <person name="Shin M.V."/>
            <person name="Chain P.S."/>
            <person name="Nowak J."/>
            <person name="Sessitsch A."/>
        </authorList>
    </citation>
    <scope>NUCLEOTIDE SEQUENCE [LARGE SCALE GENOMIC DNA]</scope>
    <source>
        <strain evidence="8">DSM 17436 / LMG 22146 / PsJN</strain>
    </source>
</reference>
<feature type="compositionally biased region" description="Low complexity" evidence="5">
    <location>
        <begin position="106"/>
        <end position="115"/>
    </location>
</feature>
<evidence type="ECO:0000256" key="2">
    <source>
        <dbReference type="ARBA" id="ARBA00023316"/>
    </source>
</evidence>
<dbReference type="Pfam" id="PF03330">
    <property type="entry name" value="DPBB_1"/>
    <property type="match status" value="1"/>
</dbReference>
<proteinExistence type="inferred from homology"/>
<keyword evidence="1 3" id="KW-0456">Lyase</keyword>
<dbReference type="PANTHER" id="PTHR34183:SF1">
    <property type="entry name" value="ENDOLYTIC PEPTIDOGLYCAN TRANSGLYCOSYLASE RLPA"/>
    <property type="match status" value="1"/>
</dbReference>
<sequence length="227" mass="23615" precursor="true">MTLNSNATRRLRQAVRRDVMPMISSPYCFAAGRRVSAVLLLGALLALAGCAQPDAGRDSPSGSAAVDRFGHGAAQHAAQAGDFGDRGASHAAGSASDEPPPDPPLSDDAASPTPACSCGNTFRQTGMATWYGKPFQGRRTASGERYDMHALTAAHRTFPLGACVRVTVLNGARSVIVRINDRGPFVRGRIIDLSYAAAQALGLVSTGNAQVMLERVATARYCLGGSA</sequence>
<dbReference type="HAMAP" id="MF_02071">
    <property type="entry name" value="RlpA"/>
    <property type="match status" value="1"/>
</dbReference>
<dbReference type="InterPro" id="IPR036908">
    <property type="entry name" value="RlpA-like_sf"/>
</dbReference>
<dbReference type="Gene3D" id="2.40.40.10">
    <property type="entry name" value="RlpA-like domain"/>
    <property type="match status" value="1"/>
</dbReference>
<keyword evidence="7" id="KW-0449">Lipoprotein</keyword>
<dbReference type="GO" id="GO:0008932">
    <property type="term" value="F:lytic endotransglycosylase activity"/>
    <property type="evidence" value="ECO:0007669"/>
    <property type="project" value="UniProtKB-UniRule"/>
</dbReference>
<dbReference type="STRING" id="398527.Bphyt_4990"/>
<accession>B2TCD0</accession>
<evidence type="ECO:0000256" key="3">
    <source>
        <dbReference type="HAMAP-Rule" id="MF_02071"/>
    </source>
</evidence>
<dbReference type="NCBIfam" id="TIGR00413">
    <property type="entry name" value="rlpA"/>
    <property type="match status" value="1"/>
</dbReference>
<dbReference type="SUPFAM" id="SSF50685">
    <property type="entry name" value="Barwin-like endoglucanases"/>
    <property type="match status" value="1"/>
</dbReference>
<organism evidence="7 8">
    <name type="scientific">Paraburkholderia phytofirmans (strain DSM 17436 / LMG 22146 / PsJN)</name>
    <name type="common">Burkholderia phytofirmans</name>
    <dbReference type="NCBI Taxonomy" id="398527"/>
    <lineage>
        <taxon>Bacteria</taxon>
        <taxon>Pseudomonadati</taxon>
        <taxon>Pseudomonadota</taxon>
        <taxon>Betaproteobacteria</taxon>
        <taxon>Burkholderiales</taxon>
        <taxon>Burkholderiaceae</taxon>
        <taxon>Paraburkholderia</taxon>
    </lineage>
</organism>
<evidence type="ECO:0000256" key="5">
    <source>
        <dbReference type="SAM" id="MobiDB-lite"/>
    </source>
</evidence>
<dbReference type="PANTHER" id="PTHR34183">
    <property type="entry name" value="ENDOLYTIC PEPTIDOGLYCAN TRANSGLYCOSYLASE RLPA"/>
    <property type="match status" value="1"/>
</dbReference>
<dbReference type="KEGG" id="bpy:Bphyt_4990"/>
<dbReference type="GO" id="GO:0000270">
    <property type="term" value="P:peptidoglycan metabolic process"/>
    <property type="evidence" value="ECO:0007669"/>
    <property type="project" value="UniProtKB-UniRule"/>
</dbReference>
<dbReference type="Proteomes" id="UP000001739">
    <property type="component" value="Chromosome 2"/>
</dbReference>
<evidence type="ECO:0000259" key="6">
    <source>
        <dbReference type="Pfam" id="PF03330"/>
    </source>
</evidence>
<dbReference type="eggNOG" id="COG0797">
    <property type="taxonomic scope" value="Bacteria"/>
</dbReference>
<gene>
    <name evidence="3" type="primary">rlpA</name>
    <name evidence="7" type="ordered locus">Bphyt_4990</name>
</gene>
<dbReference type="HOGENOM" id="CLU_042923_6_0_4"/>
<dbReference type="InterPro" id="IPR009009">
    <property type="entry name" value="RlpA-like_DPBB"/>
</dbReference>
<evidence type="ECO:0000313" key="8">
    <source>
        <dbReference type="Proteomes" id="UP000001739"/>
    </source>
</evidence>